<dbReference type="EMBL" id="AMGV01000039">
    <property type="protein sequence ID" value="KEF50968.1"/>
    <property type="molecule type" value="Genomic_DNA"/>
</dbReference>
<reference evidence="3 4" key="1">
    <citation type="submission" date="2013-03" db="EMBL/GenBank/DDBJ databases">
        <title>The Genome Sequence of Exophiala aquamarina CBS 119918.</title>
        <authorList>
            <consortium name="The Broad Institute Genomics Platform"/>
            <person name="Cuomo C."/>
            <person name="de Hoog S."/>
            <person name="Gorbushina A."/>
            <person name="Walker B."/>
            <person name="Young S.K."/>
            <person name="Zeng Q."/>
            <person name="Gargeya S."/>
            <person name="Fitzgerald M."/>
            <person name="Haas B."/>
            <person name="Abouelleil A."/>
            <person name="Allen A.W."/>
            <person name="Alvarado L."/>
            <person name="Arachchi H.M."/>
            <person name="Berlin A.M."/>
            <person name="Chapman S.B."/>
            <person name="Gainer-Dewar J."/>
            <person name="Goldberg J."/>
            <person name="Griggs A."/>
            <person name="Gujja S."/>
            <person name="Hansen M."/>
            <person name="Howarth C."/>
            <person name="Imamovic A."/>
            <person name="Ireland A."/>
            <person name="Larimer J."/>
            <person name="McCowan C."/>
            <person name="Murphy C."/>
            <person name="Pearson M."/>
            <person name="Poon T.W."/>
            <person name="Priest M."/>
            <person name="Roberts A."/>
            <person name="Saif S."/>
            <person name="Shea T."/>
            <person name="Sisk P."/>
            <person name="Sykes S."/>
            <person name="Wortman J."/>
            <person name="Nusbaum C."/>
            <person name="Birren B."/>
        </authorList>
    </citation>
    <scope>NUCLEOTIDE SEQUENCE [LARGE SCALE GENOMIC DNA]</scope>
    <source>
        <strain evidence="3 4">CBS 119918</strain>
    </source>
</reference>
<proteinExistence type="predicted"/>
<dbReference type="Gene3D" id="3.40.50.2000">
    <property type="entry name" value="Glycogen Phosphorylase B"/>
    <property type="match status" value="2"/>
</dbReference>
<dbReference type="HOGENOM" id="CLU_000537_1_2_1"/>
<organism evidence="3 4">
    <name type="scientific">Exophiala aquamarina CBS 119918</name>
    <dbReference type="NCBI Taxonomy" id="1182545"/>
    <lineage>
        <taxon>Eukaryota</taxon>
        <taxon>Fungi</taxon>
        <taxon>Dikarya</taxon>
        <taxon>Ascomycota</taxon>
        <taxon>Pezizomycotina</taxon>
        <taxon>Eurotiomycetes</taxon>
        <taxon>Chaetothyriomycetidae</taxon>
        <taxon>Chaetothyriales</taxon>
        <taxon>Herpotrichiellaceae</taxon>
        <taxon>Exophiala</taxon>
    </lineage>
</organism>
<accession>A0A072NV82</accession>
<dbReference type="GO" id="GO:0016906">
    <property type="term" value="F:sterol 3-beta-glucosyltransferase activity"/>
    <property type="evidence" value="ECO:0007669"/>
    <property type="project" value="UniProtKB-ARBA"/>
</dbReference>
<dbReference type="Pfam" id="PF06722">
    <property type="entry name" value="EryCIII-like_C"/>
    <property type="match status" value="1"/>
</dbReference>
<dbReference type="GeneID" id="25287880"/>
<dbReference type="SUPFAM" id="SSF53756">
    <property type="entry name" value="UDP-Glycosyltransferase/glycogen phosphorylase"/>
    <property type="match status" value="1"/>
</dbReference>
<dbReference type="RefSeq" id="XP_013253558.1">
    <property type="nucleotide sequence ID" value="XM_013398104.1"/>
</dbReference>
<keyword evidence="1" id="KW-0808">Transferase</keyword>
<feature type="domain" description="Erythromycin biosynthesis protein CIII-like C-terminal" evidence="2">
    <location>
        <begin position="186"/>
        <end position="307"/>
    </location>
</feature>
<evidence type="ECO:0000313" key="3">
    <source>
        <dbReference type="EMBL" id="KEF50968.1"/>
    </source>
</evidence>
<dbReference type="InterPro" id="IPR002213">
    <property type="entry name" value="UDP_glucos_trans"/>
</dbReference>
<dbReference type="PANTHER" id="PTHR48050">
    <property type="entry name" value="STEROL 3-BETA-GLUCOSYLTRANSFERASE"/>
    <property type="match status" value="1"/>
</dbReference>
<dbReference type="FunFam" id="3.40.50.2000:FF:000009">
    <property type="entry name" value="Sterol 3-beta-glucosyltransferase UGT80A2"/>
    <property type="match status" value="1"/>
</dbReference>
<dbReference type="AlphaFoldDB" id="A0A072NV82"/>
<dbReference type="Proteomes" id="UP000027920">
    <property type="component" value="Unassembled WGS sequence"/>
</dbReference>
<evidence type="ECO:0000313" key="4">
    <source>
        <dbReference type="Proteomes" id="UP000027920"/>
    </source>
</evidence>
<dbReference type="VEuPathDB" id="FungiDB:A1O9_12986"/>
<dbReference type="PANTHER" id="PTHR48050:SF13">
    <property type="entry name" value="STEROL 3-BETA-GLUCOSYLTRANSFERASE UGT80A2"/>
    <property type="match status" value="1"/>
</dbReference>
<dbReference type="InterPro" id="IPR050426">
    <property type="entry name" value="Glycosyltransferase_28"/>
</dbReference>
<name>A0A072NV82_9EURO</name>
<dbReference type="OrthoDB" id="5835829at2759"/>
<gene>
    <name evidence="3" type="ORF">A1O9_12986</name>
</gene>
<sequence>WSSEKENEKSFIADIIIANPPSFAHVHCAERLGIPLHLMFTMPWTPTQAFPHPLATIRSSNLETGLANLTSYFLVEKVIWHGLGDVINLFRQRCLHLEPLSITWAPGISQRLRLPITYAWSPALLPKPPDWDNNVSVAGYFQLPPPTSPPDVSNELLQFLEAGSPPVYIGFGSIVVRDIRALTKIILDAIAEADVRAVVSSGWAGLGGRNMSEDVHLISDIPHSWLFDRVSVVVHHGGAGTTAAGLIAGKPTVIIPFFGDQHFWGKMVAAAGAGPRPIPYKALTAKKLSAAISQALHPSMAANARNLGEQIRLEHGCETGAEIFCAKLPLARLHCSILPQHAAVWRVKRTQIRLSALSATTLCREGLLRKDHLELYRSQEYELEVGPWDPISGAITTFLSAFGRMAQVFVELPIHIVQTFQSSNAGQRSPCSSVTEQDDIYDADEEPSATFPKISDTLSTEQKAAAPHDNHHFYVPETLRRRLIKKQLEAELCGTFGRRKSIRHNGHFPRERGPNALIQTIRYVSLDISSSVASTFKNITDTGLRFPVNLTMSLALGFHNAPKLYGDKTVRPPPSTHVTSFPQGLKYGSEEFCNEISDAFMGIVKLPMYGAREDGVVGFTRGVGTAVGGLVLKPMAAIFGLQAYAMKGLHKELRRRDILDFTAHIDAARTAQGEDECQRTTDEEKKAIIERWRDIVRDNVVGQQYLSRSLNSQG</sequence>
<dbReference type="CDD" id="cd03784">
    <property type="entry name" value="GT1_Gtf-like"/>
    <property type="match status" value="1"/>
</dbReference>
<evidence type="ECO:0000259" key="2">
    <source>
        <dbReference type="Pfam" id="PF06722"/>
    </source>
</evidence>
<dbReference type="InterPro" id="IPR010610">
    <property type="entry name" value="EryCIII-like_C"/>
</dbReference>
<feature type="non-terminal residue" evidence="3">
    <location>
        <position position="1"/>
    </location>
</feature>
<keyword evidence="4" id="KW-1185">Reference proteome</keyword>
<protein>
    <recommendedName>
        <fullName evidence="2">Erythromycin biosynthesis protein CIII-like C-terminal domain-containing protein</fullName>
    </recommendedName>
</protein>
<comment type="caution">
    <text evidence="3">The sequence shown here is derived from an EMBL/GenBank/DDBJ whole genome shotgun (WGS) entry which is preliminary data.</text>
</comment>
<dbReference type="STRING" id="1182545.A0A072NV82"/>
<evidence type="ECO:0000256" key="1">
    <source>
        <dbReference type="ARBA" id="ARBA00022679"/>
    </source>
</evidence>